<evidence type="ECO:0000313" key="1">
    <source>
        <dbReference type="EMBL" id="KAI3684102.1"/>
    </source>
</evidence>
<organism evidence="1 2">
    <name type="scientific">Arctium lappa</name>
    <name type="common">Greater burdock</name>
    <name type="synonym">Lappa major</name>
    <dbReference type="NCBI Taxonomy" id="4217"/>
    <lineage>
        <taxon>Eukaryota</taxon>
        <taxon>Viridiplantae</taxon>
        <taxon>Streptophyta</taxon>
        <taxon>Embryophyta</taxon>
        <taxon>Tracheophyta</taxon>
        <taxon>Spermatophyta</taxon>
        <taxon>Magnoliopsida</taxon>
        <taxon>eudicotyledons</taxon>
        <taxon>Gunneridae</taxon>
        <taxon>Pentapetalae</taxon>
        <taxon>asterids</taxon>
        <taxon>campanulids</taxon>
        <taxon>Asterales</taxon>
        <taxon>Asteraceae</taxon>
        <taxon>Carduoideae</taxon>
        <taxon>Cardueae</taxon>
        <taxon>Arctiinae</taxon>
        <taxon>Arctium</taxon>
    </lineage>
</organism>
<evidence type="ECO:0000313" key="2">
    <source>
        <dbReference type="Proteomes" id="UP001055879"/>
    </source>
</evidence>
<gene>
    <name evidence="1" type="ORF">L6452_33321</name>
</gene>
<accession>A0ACB8YFQ9</accession>
<name>A0ACB8YFQ9_ARCLA</name>
<comment type="caution">
    <text evidence="1">The sequence shown here is derived from an EMBL/GenBank/DDBJ whole genome shotgun (WGS) entry which is preliminary data.</text>
</comment>
<dbReference type="Proteomes" id="UP001055879">
    <property type="component" value="Linkage Group LG12"/>
</dbReference>
<protein>
    <submittedName>
        <fullName evidence="1">Uncharacterized protein</fullName>
    </submittedName>
</protein>
<proteinExistence type="predicted"/>
<sequence>MEEDEVLSNIDSIADEEYMEPISEPFGEESHSASGDISVPISVSESESELFASHFKAKIISLVEKAKDDDTKEKIRNKIALYKERIQSRRLSQIFDEVVDSLPSDSAVEISKEDLDDFDELIKRNVENVCSQNRADELKSEGSLSDCGNTSSDASIDGLGKGDVRKSTTWVLCPNWNKMCREEKKDFVEAEELKRKEVLREEMARKRELEKVKNIIGSELNDQDLVITESILGILDNIGKNDEGKSFTSILSSGNKP</sequence>
<reference evidence="2" key="1">
    <citation type="journal article" date="2022" name="Mol. Ecol. Resour.">
        <title>The genomes of chicory, endive, great burdock and yacon provide insights into Asteraceae palaeo-polyploidization history and plant inulin production.</title>
        <authorList>
            <person name="Fan W."/>
            <person name="Wang S."/>
            <person name="Wang H."/>
            <person name="Wang A."/>
            <person name="Jiang F."/>
            <person name="Liu H."/>
            <person name="Zhao H."/>
            <person name="Xu D."/>
            <person name="Zhang Y."/>
        </authorList>
    </citation>
    <scope>NUCLEOTIDE SEQUENCE [LARGE SCALE GENOMIC DNA]</scope>
    <source>
        <strain evidence="2">cv. Niubang</strain>
    </source>
</reference>
<reference evidence="1 2" key="2">
    <citation type="journal article" date="2022" name="Mol. Ecol. Resour.">
        <title>The genomes of chicory, endive, great burdock and yacon provide insights into Asteraceae paleo-polyploidization history and plant inulin production.</title>
        <authorList>
            <person name="Fan W."/>
            <person name="Wang S."/>
            <person name="Wang H."/>
            <person name="Wang A."/>
            <person name="Jiang F."/>
            <person name="Liu H."/>
            <person name="Zhao H."/>
            <person name="Xu D."/>
            <person name="Zhang Y."/>
        </authorList>
    </citation>
    <scope>NUCLEOTIDE SEQUENCE [LARGE SCALE GENOMIC DNA]</scope>
    <source>
        <strain evidence="2">cv. Niubang</strain>
    </source>
</reference>
<dbReference type="EMBL" id="CM042058">
    <property type="protein sequence ID" value="KAI3684102.1"/>
    <property type="molecule type" value="Genomic_DNA"/>
</dbReference>
<keyword evidence="2" id="KW-1185">Reference proteome</keyword>